<keyword evidence="1" id="KW-0812">Transmembrane</keyword>
<dbReference type="InterPro" id="IPR010559">
    <property type="entry name" value="Sig_transdc_His_kin_internal"/>
</dbReference>
<keyword evidence="3" id="KW-0808">Transferase</keyword>
<dbReference type="EMBL" id="FNXY01000001">
    <property type="protein sequence ID" value="SEI46191.1"/>
    <property type="molecule type" value="Genomic_DNA"/>
</dbReference>
<dbReference type="OrthoDB" id="923300at2"/>
<dbReference type="Proteomes" id="UP000199532">
    <property type="component" value="Unassembled WGS sequence"/>
</dbReference>
<dbReference type="Gene3D" id="3.30.565.10">
    <property type="entry name" value="Histidine kinase-like ATPase, C-terminal domain"/>
    <property type="match status" value="1"/>
</dbReference>
<dbReference type="Pfam" id="PF06580">
    <property type="entry name" value="His_kinase"/>
    <property type="match status" value="1"/>
</dbReference>
<keyword evidence="3" id="KW-0418">Kinase</keyword>
<dbReference type="SUPFAM" id="SSF55874">
    <property type="entry name" value="ATPase domain of HSP90 chaperone/DNA topoisomerase II/histidine kinase"/>
    <property type="match status" value="1"/>
</dbReference>
<accession>A0A1H6QR63</accession>
<evidence type="ECO:0000313" key="3">
    <source>
        <dbReference type="EMBL" id="SEI46191.1"/>
    </source>
</evidence>
<dbReference type="InterPro" id="IPR050640">
    <property type="entry name" value="Bact_2-comp_sensor_kinase"/>
</dbReference>
<proteinExistence type="predicted"/>
<feature type="domain" description="Signal transduction histidine kinase internal region" evidence="2">
    <location>
        <begin position="188"/>
        <end position="265"/>
    </location>
</feature>
<dbReference type="RefSeq" id="WP_090332443.1">
    <property type="nucleotide sequence ID" value="NZ_FNXY01000001.1"/>
</dbReference>
<evidence type="ECO:0000259" key="2">
    <source>
        <dbReference type="Pfam" id="PF06580"/>
    </source>
</evidence>
<sequence length="385" mass="44609">MDRHAQHFPLRYMLQPQTLRQRMKYHALFWLLFMIFHLLYFAGSKEKIHFETSWVVSYGLYYLRFIPVYYLAAGAFSRLTEKYYGVSLMILTGILMVLLMHAANVAVFFTLDKGFGLSTLSKSFNDIGSLYLAPVSSNRLDDWWMLLIYDITETQLLFLPLGLKMTGYGARQQIEKRDLLAGKLKNDLAILRAQPAPHFILNTLNSVLAELLPVSEKAATYLVSLTEVLHFTLYETGNEMIALHREWAAIRHFLSLEARRFEDRLKVTVRENHPIPTDKLVPVLILFTLVENAFKHGVYPTFEDCWINISLIIWRDRLELSIRNSKPKIFHKPSSQNRIGIGLSNIKKRLQLSFLSTFELIATQTDDEFHVLLTLPFTQASENSQ</sequence>
<feature type="transmembrane region" description="Helical" evidence="1">
    <location>
        <begin position="55"/>
        <end position="76"/>
    </location>
</feature>
<evidence type="ECO:0000313" key="4">
    <source>
        <dbReference type="Proteomes" id="UP000199532"/>
    </source>
</evidence>
<dbReference type="GO" id="GO:0000155">
    <property type="term" value="F:phosphorelay sensor kinase activity"/>
    <property type="evidence" value="ECO:0007669"/>
    <property type="project" value="InterPro"/>
</dbReference>
<dbReference type="AlphaFoldDB" id="A0A1H6QR63"/>
<dbReference type="STRING" id="408657.SAMN04487995_0926"/>
<dbReference type="InterPro" id="IPR036890">
    <property type="entry name" value="HATPase_C_sf"/>
</dbReference>
<dbReference type="PANTHER" id="PTHR34220">
    <property type="entry name" value="SENSOR HISTIDINE KINASE YPDA"/>
    <property type="match status" value="1"/>
</dbReference>
<feature type="transmembrane region" description="Helical" evidence="1">
    <location>
        <begin position="88"/>
        <end position="111"/>
    </location>
</feature>
<feature type="transmembrane region" description="Helical" evidence="1">
    <location>
        <begin position="25"/>
        <end position="43"/>
    </location>
</feature>
<dbReference type="PANTHER" id="PTHR34220:SF7">
    <property type="entry name" value="SENSOR HISTIDINE KINASE YPDA"/>
    <property type="match status" value="1"/>
</dbReference>
<reference evidence="3 4" key="1">
    <citation type="submission" date="2016-10" db="EMBL/GenBank/DDBJ databases">
        <authorList>
            <person name="de Groot N.N."/>
        </authorList>
    </citation>
    <scope>NUCLEOTIDE SEQUENCE [LARGE SCALE GENOMIC DNA]</scope>
    <source>
        <strain evidence="3 4">DSM 19938</strain>
    </source>
</reference>
<keyword evidence="1" id="KW-0472">Membrane</keyword>
<protein>
    <submittedName>
        <fullName evidence="3">Histidine kinase</fullName>
    </submittedName>
</protein>
<keyword evidence="4" id="KW-1185">Reference proteome</keyword>
<dbReference type="GO" id="GO:0016020">
    <property type="term" value="C:membrane"/>
    <property type="evidence" value="ECO:0007669"/>
    <property type="project" value="InterPro"/>
</dbReference>
<gene>
    <name evidence="3" type="ORF">SAMN04487995_0926</name>
</gene>
<evidence type="ECO:0000256" key="1">
    <source>
        <dbReference type="SAM" id="Phobius"/>
    </source>
</evidence>
<keyword evidence="1" id="KW-1133">Transmembrane helix</keyword>
<name>A0A1H6QR63_9BACT</name>
<organism evidence="3 4">
    <name type="scientific">Dyadobacter koreensis</name>
    <dbReference type="NCBI Taxonomy" id="408657"/>
    <lineage>
        <taxon>Bacteria</taxon>
        <taxon>Pseudomonadati</taxon>
        <taxon>Bacteroidota</taxon>
        <taxon>Cytophagia</taxon>
        <taxon>Cytophagales</taxon>
        <taxon>Spirosomataceae</taxon>
        <taxon>Dyadobacter</taxon>
    </lineage>
</organism>